<dbReference type="InterPro" id="IPR027417">
    <property type="entry name" value="P-loop_NTPase"/>
</dbReference>
<dbReference type="Proteomes" id="UP000254841">
    <property type="component" value="Unassembled WGS sequence"/>
</dbReference>
<evidence type="ECO:0000256" key="3">
    <source>
        <dbReference type="ARBA" id="ARBA00022801"/>
    </source>
</evidence>
<reference evidence="8 9" key="1">
    <citation type="submission" date="2018-06" db="EMBL/GenBank/DDBJ databases">
        <authorList>
            <consortium name="Pathogen Informatics"/>
            <person name="Doyle S."/>
        </authorList>
    </citation>
    <scope>NUCLEOTIDE SEQUENCE [LARGE SCALE GENOMIC DNA]</scope>
    <source>
        <strain evidence="8 9">NCTC12410</strain>
    </source>
</reference>
<evidence type="ECO:0000256" key="4">
    <source>
        <dbReference type="ARBA" id="ARBA00023134"/>
    </source>
</evidence>
<evidence type="ECO:0000259" key="7">
    <source>
        <dbReference type="Pfam" id="PF00350"/>
    </source>
</evidence>
<dbReference type="AlphaFoldDB" id="A0A377J4L4"/>
<evidence type="ECO:0000256" key="2">
    <source>
        <dbReference type="ARBA" id="ARBA00022741"/>
    </source>
</evidence>
<dbReference type="PANTHER" id="PTHR10465">
    <property type="entry name" value="TRANSMEMBRANE GTPASE FZO1"/>
    <property type="match status" value="1"/>
</dbReference>
<gene>
    <name evidence="8" type="ORF">NCTC12410_01268</name>
</gene>
<keyword evidence="5" id="KW-0472">Membrane</keyword>
<dbReference type="EMBL" id="UGHV01000001">
    <property type="protein sequence ID" value="STO97437.1"/>
    <property type="molecule type" value="Genomic_DNA"/>
</dbReference>
<keyword evidence="2" id="KW-0547">Nucleotide-binding</keyword>
<keyword evidence="4" id="KW-0342">GTP-binding</keyword>
<dbReference type="SUPFAM" id="SSF52540">
    <property type="entry name" value="P-loop containing nucleoside triphosphate hydrolases"/>
    <property type="match status" value="1"/>
</dbReference>
<dbReference type="Gene3D" id="3.40.50.300">
    <property type="entry name" value="P-loop containing nucleotide triphosphate hydrolases"/>
    <property type="match status" value="1"/>
</dbReference>
<dbReference type="RefSeq" id="WP_115011671.1">
    <property type="nucleotide sequence ID" value="NZ_UGHV01000001.1"/>
</dbReference>
<accession>A0A377J4L4</accession>
<evidence type="ECO:0000313" key="9">
    <source>
        <dbReference type="Proteomes" id="UP000254841"/>
    </source>
</evidence>
<dbReference type="OrthoDB" id="5324037at2"/>
<organism evidence="8 9">
    <name type="scientific">Helicobacter canis</name>
    <dbReference type="NCBI Taxonomy" id="29419"/>
    <lineage>
        <taxon>Bacteria</taxon>
        <taxon>Pseudomonadati</taxon>
        <taxon>Campylobacterota</taxon>
        <taxon>Epsilonproteobacteria</taxon>
        <taxon>Campylobacterales</taxon>
        <taxon>Helicobacteraceae</taxon>
        <taxon>Helicobacter</taxon>
    </lineage>
</organism>
<evidence type="ECO:0000313" key="8">
    <source>
        <dbReference type="EMBL" id="STO97437.1"/>
    </source>
</evidence>
<dbReference type="GO" id="GO:0003924">
    <property type="term" value="F:GTPase activity"/>
    <property type="evidence" value="ECO:0007669"/>
    <property type="project" value="InterPro"/>
</dbReference>
<dbReference type="PANTHER" id="PTHR10465:SF0">
    <property type="entry name" value="SARCALUMENIN"/>
    <property type="match status" value="1"/>
</dbReference>
<sequence length="493" mass="55309">MIDKEDIDSLLTQAGKFFNFSRGKDIATLRESIYQMLDESELLRHIDDKNTKLQFIGNTLNASSIDNEIFGKFVSLVENDYAAFANSVSLKEEVEAYTKLLTLQKELARLLSLKAIANKSTIAVGGGFSAGKSQFVSSFFGDNTIALPIGVTPVTAIASYIVHGDRHIIKGYTYQNGVIDVPLDLYANLSHNFIKELGFNLKNILPMMVMETPIPAYQHICFIDTPGYNPSDSGFSGKDKDTASEYLANANALIWLISAQAGTFPASDLEFLDSLDLEGKKLYILLNKADLKPQSELESILDHIQEVLDDNYMEYEGISAYDSRNKKELAHRKLSLHDFLHSVDKDIISKEQLKNELNGVFAMYENALEADKQRAKQIRSVITSLELDILESGVDFDESKKADIKAKSKDSKKESQNPQDTKKQNKGKKKKNPQESDETDETELMSERIALRFEELREFVGVAELDKQIKELHTLKGKMQEALDELIAEIFAS</sequence>
<dbReference type="InterPro" id="IPR045063">
    <property type="entry name" value="Dynamin_N"/>
</dbReference>
<comment type="subcellular location">
    <subcellularLocation>
        <location evidence="1">Membrane</location>
    </subcellularLocation>
</comment>
<keyword evidence="3" id="KW-0378">Hydrolase</keyword>
<name>A0A377J4L4_9HELI</name>
<feature type="domain" description="Dynamin N-terminal" evidence="7">
    <location>
        <begin position="122"/>
        <end position="288"/>
    </location>
</feature>
<evidence type="ECO:0000256" key="6">
    <source>
        <dbReference type="SAM" id="MobiDB-lite"/>
    </source>
</evidence>
<feature type="compositionally biased region" description="Basic and acidic residues" evidence="6">
    <location>
        <begin position="401"/>
        <end position="423"/>
    </location>
</feature>
<dbReference type="GO" id="GO:0016020">
    <property type="term" value="C:membrane"/>
    <property type="evidence" value="ECO:0007669"/>
    <property type="project" value="UniProtKB-SubCell"/>
</dbReference>
<feature type="compositionally biased region" description="Acidic residues" evidence="6">
    <location>
        <begin position="435"/>
        <end position="444"/>
    </location>
</feature>
<dbReference type="Pfam" id="PF00350">
    <property type="entry name" value="Dynamin_N"/>
    <property type="match status" value="1"/>
</dbReference>
<evidence type="ECO:0000256" key="5">
    <source>
        <dbReference type="ARBA" id="ARBA00023136"/>
    </source>
</evidence>
<dbReference type="GO" id="GO:0005525">
    <property type="term" value="F:GTP binding"/>
    <property type="evidence" value="ECO:0007669"/>
    <property type="project" value="UniProtKB-KW"/>
</dbReference>
<evidence type="ECO:0000256" key="1">
    <source>
        <dbReference type="ARBA" id="ARBA00004370"/>
    </source>
</evidence>
<proteinExistence type="predicted"/>
<feature type="region of interest" description="Disordered" evidence="6">
    <location>
        <begin position="401"/>
        <end position="444"/>
    </location>
</feature>
<dbReference type="InterPro" id="IPR027094">
    <property type="entry name" value="Mitofusin_fam"/>
</dbReference>
<protein>
    <submittedName>
        <fullName evidence="8">ATPase</fullName>
    </submittedName>
</protein>